<name>A0ABP8DPL5_9ACTN</name>
<protein>
    <submittedName>
        <fullName evidence="1">Uncharacterized protein</fullName>
    </submittedName>
</protein>
<reference evidence="2" key="1">
    <citation type="journal article" date="2019" name="Int. J. Syst. Evol. Microbiol.">
        <title>The Global Catalogue of Microorganisms (GCM) 10K type strain sequencing project: providing services to taxonomists for standard genome sequencing and annotation.</title>
        <authorList>
            <consortium name="The Broad Institute Genomics Platform"/>
            <consortium name="The Broad Institute Genome Sequencing Center for Infectious Disease"/>
            <person name="Wu L."/>
            <person name="Ma J."/>
        </authorList>
    </citation>
    <scope>NUCLEOTIDE SEQUENCE [LARGE SCALE GENOMIC DNA]</scope>
    <source>
        <strain evidence="2">JCM 17441</strain>
    </source>
</reference>
<evidence type="ECO:0000313" key="1">
    <source>
        <dbReference type="EMBL" id="GAA4261131.1"/>
    </source>
</evidence>
<gene>
    <name evidence="1" type="ORF">GCM10022255_092560</name>
</gene>
<dbReference type="RefSeq" id="WP_345138033.1">
    <property type="nucleotide sequence ID" value="NZ_BAABAT010000044.1"/>
</dbReference>
<accession>A0ABP8DPL5</accession>
<comment type="caution">
    <text evidence="1">The sequence shown here is derived from an EMBL/GenBank/DDBJ whole genome shotgun (WGS) entry which is preliminary data.</text>
</comment>
<sequence length="64" mass="7100">MIGLHSGRDGTGDRMWHRAVDPWGAEHWVTTSQLQELLHRHGLDVGDLTPVAPSRTVRGGDKCE</sequence>
<organism evidence="1 2">
    <name type="scientific">Dactylosporangium darangshiense</name>
    <dbReference type="NCBI Taxonomy" id="579108"/>
    <lineage>
        <taxon>Bacteria</taxon>
        <taxon>Bacillati</taxon>
        <taxon>Actinomycetota</taxon>
        <taxon>Actinomycetes</taxon>
        <taxon>Micromonosporales</taxon>
        <taxon>Micromonosporaceae</taxon>
        <taxon>Dactylosporangium</taxon>
    </lineage>
</organism>
<dbReference type="Proteomes" id="UP001500620">
    <property type="component" value="Unassembled WGS sequence"/>
</dbReference>
<keyword evidence="2" id="KW-1185">Reference proteome</keyword>
<dbReference type="EMBL" id="BAABAT010000044">
    <property type="protein sequence ID" value="GAA4261131.1"/>
    <property type="molecule type" value="Genomic_DNA"/>
</dbReference>
<proteinExistence type="predicted"/>
<evidence type="ECO:0000313" key="2">
    <source>
        <dbReference type="Proteomes" id="UP001500620"/>
    </source>
</evidence>